<dbReference type="Proteomes" id="UP001065373">
    <property type="component" value="Chromosome"/>
</dbReference>
<dbReference type="GO" id="GO:0019305">
    <property type="term" value="P:dTDP-rhamnose biosynthetic process"/>
    <property type="evidence" value="ECO:0007669"/>
    <property type="project" value="TreeGrafter"/>
</dbReference>
<dbReference type="FunFam" id="3.40.50.720:FF:000159">
    <property type="entry name" value="dTDP-4-dehydrorhamnose reductase"/>
    <property type="match status" value="1"/>
</dbReference>
<dbReference type="EMBL" id="CP104550">
    <property type="protein sequence ID" value="UXH32040.1"/>
    <property type="molecule type" value="Genomic_DNA"/>
</dbReference>
<dbReference type="GO" id="GO:0008831">
    <property type="term" value="F:dTDP-4-dehydrorhamnose reductase activity"/>
    <property type="evidence" value="ECO:0007669"/>
    <property type="project" value="UniProtKB-EC"/>
</dbReference>
<dbReference type="Pfam" id="PF04321">
    <property type="entry name" value="RmlD_sub_bind"/>
    <property type="match status" value="1"/>
</dbReference>
<sequence>MRIALTGASGMLGSDLKEVLENDHEVLTTHVDVRDLEGVVETIHDMQPDLVIHSAAFTNVDGAESDRETAYQVNVLGTRNIAVASSNTGASLVYISTDYVFDGEKDSGYLEFDEPNPLNFYGRTKYLGELAVRDLTDRFYIVRTSWLFGRNGRNFVKTMIELAEAGHEISVVDDQYGSPTYTHDLASAMAELIERPAYGIYHITNSENCSWYEFALEIFEVLDMDVKLKPIGSEDFPRPARRPKCSILKNHNWTMEGFKPLRSYREALKDYLKREYGV</sequence>
<gene>
    <name evidence="2" type="primary">rfbD</name>
    <name evidence="2" type="ORF">N5910_01710</name>
</gene>
<dbReference type="GeneID" id="75105928"/>
<dbReference type="InterPro" id="IPR036291">
    <property type="entry name" value="NAD(P)-bd_dom_sf"/>
</dbReference>
<feature type="domain" description="RmlD-like substrate binding" evidence="1">
    <location>
        <begin position="1"/>
        <end position="274"/>
    </location>
</feature>
<dbReference type="PANTHER" id="PTHR10491:SF4">
    <property type="entry name" value="METHIONINE ADENOSYLTRANSFERASE 2 SUBUNIT BETA"/>
    <property type="match status" value="1"/>
</dbReference>
<evidence type="ECO:0000259" key="1">
    <source>
        <dbReference type="Pfam" id="PF04321"/>
    </source>
</evidence>
<dbReference type="SUPFAM" id="SSF51735">
    <property type="entry name" value="NAD(P)-binding Rossmann-fold domains"/>
    <property type="match status" value="1"/>
</dbReference>
<dbReference type="GO" id="GO:0005829">
    <property type="term" value="C:cytosol"/>
    <property type="evidence" value="ECO:0007669"/>
    <property type="project" value="TreeGrafter"/>
</dbReference>
<reference evidence="2" key="1">
    <citation type="submission" date="2022-09" db="EMBL/GenBank/DDBJ databases">
        <title>Characterization of three MwoI isoschizomers from sequenced genome and metagenomes.</title>
        <authorList>
            <person name="Fomenkov A."/>
            <person name="Xu S.Y."/>
            <person name="Roberts R.J."/>
        </authorList>
    </citation>
    <scope>NUCLEOTIDE SEQUENCE</scope>
    <source>
        <strain evidence="2">DSM 2970</strain>
    </source>
</reference>
<dbReference type="InterPro" id="IPR029903">
    <property type="entry name" value="RmlD-like-bd"/>
</dbReference>
<evidence type="ECO:0000313" key="2">
    <source>
        <dbReference type="EMBL" id="UXH32040.1"/>
    </source>
</evidence>
<proteinExistence type="predicted"/>
<accession>A0A9E7RUV2</accession>
<dbReference type="Gene3D" id="3.90.25.10">
    <property type="entry name" value="UDP-galactose 4-epimerase, domain 1"/>
    <property type="match status" value="1"/>
</dbReference>
<dbReference type="Gene3D" id="3.40.50.720">
    <property type="entry name" value="NAD(P)-binding Rossmann-like Domain"/>
    <property type="match status" value="1"/>
</dbReference>
<dbReference type="NCBIfam" id="TIGR01214">
    <property type="entry name" value="rmlD"/>
    <property type="match status" value="1"/>
</dbReference>
<dbReference type="AlphaFoldDB" id="A0A9E7RUV2"/>
<name>A0A9E7RUV2_METWO</name>
<dbReference type="EC" id="1.1.1.133" evidence="2"/>
<dbReference type="CDD" id="cd05254">
    <property type="entry name" value="dTDP_HR_like_SDR_e"/>
    <property type="match status" value="1"/>
</dbReference>
<dbReference type="RefSeq" id="WP_261599692.1">
    <property type="nucleotide sequence ID" value="NZ_CP104550.1"/>
</dbReference>
<protein>
    <submittedName>
        <fullName evidence="2">dTDP-4-dehydrorhamnose reductase</fullName>
        <ecNumber evidence="2">1.1.1.133</ecNumber>
    </submittedName>
</protein>
<keyword evidence="2" id="KW-0560">Oxidoreductase</keyword>
<dbReference type="InterPro" id="IPR005913">
    <property type="entry name" value="dTDP_dehydrorham_reduct"/>
</dbReference>
<dbReference type="PANTHER" id="PTHR10491">
    <property type="entry name" value="DTDP-4-DEHYDRORHAMNOSE REDUCTASE"/>
    <property type="match status" value="1"/>
</dbReference>
<organism evidence="2">
    <name type="scientific">Methanothermobacter wolfeii</name>
    <name type="common">Methanobacterium wolfei</name>
    <dbReference type="NCBI Taxonomy" id="145261"/>
    <lineage>
        <taxon>Archaea</taxon>
        <taxon>Methanobacteriati</taxon>
        <taxon>Methanobacteriota</taxon>
        <taxon>Methanomada group</taxon>
        <taxon>Methanobacteria</taxon>
        <taxon>Methanobacteriales</taxon>
        <taxon>Methanobacteriaceae</taxon>
        <taxon>Methanothermobacter</taxon>
    </lineage>
</organism>